<dbReference type="EMBL" id="CP037920">
    <property type="protein sequence ID" value="QDT95704.1"/>
    <property type="molecule type" value="Genomic_DNA"/>
</dbReference>
<feature type="transmembrane region" description="Helical" evidence="1">
    <location>
        <begin position="50"/>
        <end position="69"/>
    </location>
</feature>
<dbReference type="Proteomes" id="UP000318704">
    <property type="component" value="Chromosome"/>
</dbReference>
<keyword evidence="1" id="KW-0812">Transmembrane</keyword>
<organism evidence="2 3">
    <name type="scientific">Gimesia aquarii</name>
    <dbReference type="NCBI Taxonomy" id="2527964"/>
    <lineage>
        <taxon>Bacteria</taxon>
        <taxon>Pseudomonadati</taxon>
        <taxon>Planctomycetota</taxon>
        <taxon>Planctomycetia</taxon>
        <taxon>Planctomycetales</taxon>
        <taxon>Planctomycetaceae</taxon>
        <taxon>Gimesia</taxon>
    </lineage>
</organism>
<feature type="transmembrane region" description="Helical" evidence="1">
    <location>
        <begin position="20"/>
        <end position="38"/>
    </location>
</feature>
<dbReference type="AlphaFoldDB" id="A0A517VRP4"/>
<keyword evidence="1" id="KW-1133">Transmembrane helix</keyword>
<name>A0A517VRP4_9PLAN</name>
<gene>
    <name evidence="2" type="ORF">V144x_11510</name>
</gene>
<evidence type="ECO:0000313" key="3">
    <source>
        <dbReference type="Proteomes" id="UP000318704"/>
    </source>
</evidence>
<evidence type="ECO:0000256" key="1">
    <source>
        <dbReference type="SAM" id="Phobius"/>
    </source>
</evidence>
<sequence length="172" mass="18999">MSSQLPQANLQQMRMTMMVIWIALIMGVVTFGIVVIMIGLKGAPGDDLPVITYGGIGIAALMLVLRFFVPDMMARNQFKQAMQTAKAEGNEDEEEMLGKFYQIFLTRLIIGMALLEGAAFLNLVAVMAENQPLGFVPVAILLLAMIASVPTKSKLDGWIRNQMENYNLENQN</sequence>
<feature type="transmembrane region" description="Helical" evidence="1">
    <location>
        <begin position="104"/>
        <end position="127"/>
    </location>
</feature>
<dbReference type="RefSeq" id="WP_144982586.1">
    <property type="nucleotide sequence ID" value="NZ_CP037920.1"/>
</dbReference>
<feature type="transmembrane region" description="Helical" evidence="1">
    <location>
        <begin position="133"/>
        <end position="151"/>
    </location>
</feature>
<evidence type="ECO:0000313" key="2">
    <source>
        <dbReference type="EMBL" id="QDT95704.1"/>
    </source>
</evidence>
<reference evidence="2 3" key="1">
    <citation type="submission" date="2019-03" db="EMBL/GenBank/DDBJ databases">
        <title>Deep-cultivation of Planctomycetes and their phenomic and genomic characterization uncovers novel biology.</title>
        <authorList>
            <person name="Wiegand S."/>
            <person name="Jogler M."/>
            <person name="Boedeker C."/>
            <person name="Pinto D."/>
            <person name="Vollmers J."/>
            <person name="Rivas-Marin E."/>
            <person name="Kohn T."/>
            <person name="Peeters S.H."/>
            <person name="Heuer A."/>
            <person name="Rast P."/>
            <person name="Oberbeckmann S."/>
            <person name="Bunk B."/>
            <person name="Jeske O."/>
            <person name="Meyerdierks A."/>
            <person name="Storesund J.E."/>
            <person name="Kallscheuer N."/>
            <person name="Luecker S."/>
            <person name="Lage O.M."/>
            <person name="Pohl T."/>
            <person name="Merkel B.J."/>
            <person name="Hornburger P."/>
            <person name="Mueller R.-W."/>
            <person name="Bruemmer F."/>
            <person name="Labrenz M."/>
            <person name="Spormann A.M."/>
            <person name="Op den Camp H."/>
            <person name="Overmann J."/>
            <person name="Amann R."/>
            <person name="Jetten M.S.M."/>
            <person name="Mascher T."/>
            <person name="Medema M.H."/>
            <person name="Devos D.P."/>
            <person name="Kaster A.-K."/>
            <person name="Ovreas L."/>
            <person name="Rohde M."/>
            <person name="Galperin M.Y."/>
            <person name="Jogler C."/>
        </authorList>
    </citation>
    <scope>NUCLEOTIDE SEQUENCE [LARGE SCALE GENOMIC DNA]</scope>
    <source>
        <strain evidence="2 3">V144</strain>
    </source>
</reference>
<dbReference type="KEGG" id="gaw:V144x_11510"/>
<accession>A0A517VRP4</accession>
<proteinExistence type="predicted"/>
<keyword evidence="1" id="KW-0472">Membrane</keyword>
<protein>
    <submittedName>
        <fullName evidence="2">Uncharacterized protein</fullName>
    </submittedName>
</protein>